<dbReference type="AlphaFoldDB" id="A0A939GVH2"/>
<keyword evidence="4 7" id="KW-0812">Transmembrane</keyword>
<evidence type="ECO:0000256" key="6">
    <source>
        <dbReference type="ARBA" id="ARBA00023136"/>
    </source>
</evidence>
<dbReference type="InterPro" id="IPR004630">
    <property type="entry name" value="UPF0324_YeiH-like"/>
</dbReference>
<reference evidence="8" key="1">
    <citation type="submission" date="2021-03" db="EMBL/GenBank/DDBJ databases">
        <title>Comamonas denitrificans.</title>
        <authorList>
            <person name="Finster K."/>
        </authorList>
    </citation>
    <scope>NUCLEOTIDE SEQUENCE</scope>
    <source>
        <strain evidence="8">MM2021_4</strain>
    </source>
</reference>
<feature type="transmembrane region" description="Helical" evidence="7">
    <location>
        <begin position="12"/>
        <end position="29"/>
    </location>
</feature>
<dbReference type="NCBIfam" id="TIGR00698">
    <property type="entry name" value="YeiH family putative sulfate export transporter"/>
    <property type="match status" value="1"/>
</dbReference>
<gene>
    <name evidence="8" type="ORF">J1777_03110</name>
</gene>
<feature type="transmembrane region" description="Helical" evidence="7">
    <location>
        <begin position="260"/>
        <end position="279"/>
    </location>
</feature>
<sequence>MQIVTGLGSRAVPGLALTGAGALLCLLLERLPLLQAWSFGALTLAIGLGMVLGHVPWLQGAGATRWAAGVQLAKGPVLRAGIVLYGLRLSVQDITALGWGAVALDVFILSSTVALAWALGRYVFKLEPRSALLIGAGSAICGAAAVLATAPVAQARERDVGVAVATVVVFGTLSMFLYPWLAGVLWPATAHSSPGYGVYVGATVHEVAQVVVAASAIGGQAAHTAVITKMLRVLLLAPFLLILSWWLGRGAPADGGRGRITIPWFALGFVAVVLLHPGLPPPLVRLGVLLDQGLLTMAMLALGMGIQWQALRCAGIRPLWLAGALWLWLLGAGAVLTRWGWPG</sequence>
<evidence type="ECO:0000256" key="1">
    <source>
        <dbReference type="ARBA" id="ARBA00004651"/>
    </source>
</evidence>
<feature type="transmembrane region" description="Helical" evidence="7">
    <location>
        <begin position="318"/>
        <end position="341"/>
    </location>
</feature>
<keyword evidence="6 7" id="KW-0472">Membrane</keyword>
<dbReference type="EMBL" id="JAFNME010000004">
    <property type="protein sequence ID" value="MBO1248829.1"/>
    <property type="molecule type" value="Genomic_DNA"/>
</dbReference>
<evidence type="ECO:0000313" key="9">
    <source>
        <dbReference type="Proteomes" id="UP000664731"/>
    </source>
</evidence>
<protein>
    <submittedName>
        <fullName evidence="8">YeiH family putative sulfate export transporter</fullName>
    </submittedName>
</protein>
<dbReference type="RefSeq" id="WP_207574371.1">
    <property type="nucleotide sequence ID" value="NZ_JAFNME010000004.1"/>
</dbReference>
<proteinExistence type="inferred from homology"/>
<feature type="transmembrane region" description="Helical" evidence="7">
    <location>
        <begin position="36"/>
        <end position="57"/>
    </location>
</feature>
<comment type="caution">
    <text evidence="8">The sequence shown here is derived from an EMBL/GenBank/DDBJ whole genome shotgun (WGS) entry which is preliminary data.</text>
</comment>
<feature type="transmembrane region" description="Helical" evidence="7">
    <location>
        <begin position="285"/>
        <end position="306"/>
    </location>
</feature>
<dbReference type="GO" id="GO:0005886">
    <property type="term" value="C:plasma membrane"/>
    <property type="evidence" value="ECO:0007669"/>
    <property type="project" value="UniProtKB-SubCell"/>
</dbReference>
<evidence type="ECO:0000256" key="2">
    <source>
        <dbReference type="ARBA" id="ARBA00007977"/>
    </source>
</evidence>
<evidence type="ECO:0000256" key="3">
    <source>
        <dbReference type="ARBA" id="ARBA00022475"/>
    </source>
</evidence>
<comment type="similarity">
    <text evidence="2">Belongs to the UPF0324 family.</text>
</comment>
<evidence type="ECO:0000256" key="4">
    <source>
        <dbReference type="ARBA" id="ARBA00022692"/>
    </source>
</evidence>
<name>A0A939GVH2_9BURK</name>
<evidence type="ECO:0000256" key="7">
    <source>
        <dbReference type="SAM" id="Phobius"/>
    </source>
</evidence>
<organism evidence="8 9">
    <name type="scientific">Comamonas denitrificans</name>
    <dbReference type="NCBI Taxonomy" id="117506"/>
    <lineage>
        <taxon>Bacteria</taxon>
        <taxon>Pseudomonadati</taxon>
        <taxon>Pseudomonadota</taxon>
        <taxon>Betaproteobacteria</taxon>
        <taxon>Burkholderiales</taxon>
        <taxon>Comamonadaceae</taxon>
        <taxon>Comamonas</taxon>
    </lineage>
</organism>
<accession>A0A939GVH2</accession>
<dbReference type="PANTHER" id="PTHR30106:SF2">
    <property type="entry name" value="UPF0324 INNER MEMBRANE PROTEIN YEIH"/>
    <property type="match status" value="1"/>
</dbReference>
<evidence type="ECO:0000256" key="5">
    <source>
        <dbReference type="ARBA" id="ARBA00022989"/>
    </source>
</evidence>
<feature type="transmembrane region" description="Helical" evidence="7">
    <location>
        <begin position="198"/>
        <end position="218"/>
    </location>
</feature>
<feature type="transmembrane region" description="Helical" evidence="7">
    <location>
        <begin position="230"/>
        <end position="248"/>
    </location>
</feature>
<keyword evidence="3" id="KW-1003">Cell membrane</keyword>
<keyword evidence="5 7" id="KW-1133">Transmembrane helix</keyword>
<feature type="transmembrane region" description="Helical" evidence="7">
    <location>
        <begin position="131"/>
        <end position="150"/>
    </location>
</feature>
<feature type="transmembrane region" description="Helical" evidence="7">
    <location>
        <begin position="96"/>
        <end position="119"/>
    </location>
</feature>
<dbReference type="PANTHER" id="PTHR30106">
    <property type="entry name" value="INNER MEMBRANE PROTEIN YEIH-RELATED"/>
    <property type="match status" value="1"/>
</dbReference>
<dbReference type="InterPro" id="IPR018383">
    <property type="entry name" value="UPF0324_pro"/>
</dbReference>
<feature type="transmembrane region" description="Helical" evidence="7">
    <location>
        <begin position="162"/>
        <end position="186"/>
    </location>
</feature>
<comment type="subcellular location">
    <subcellularLocation>
        <location evidence="1">Cell membrane</location>
        <topology evidence="1">Multi-pass membrane protein</topology>
    </subcellularLocation>
</comment>
<keyword evidence="9" id="KW-1185">Reference proteome</keyword>
<dbReference type="Pfam" id="PF03601">
    <property type="entry name" value="Cons_hypoth698"/>
    <property type="match status" value="1"/>
</dbReference>
<evidence type="ECO:0000313" key="8">
    <source>
        <dbReference type="EMBL" id="MBO1248829.1"/>
    </source>
</evidence>
<dbReference type="Proteomes" id="UP000664731">
    <property type="component" value="Unassembled WGS sequence"/>
</dbReference>